<name>A0A1J1HUV5_9DIPT</name>
<evidence type="ECO:0000313" key="1">
    <source>
        <dbReference type="EMBL" id="CRK90286.1"/>
    </source>
</evidence>
<organism evidence="1 2">
    <name type="scientific">Clunio marinus</name>
    <dbReference type="NCBI Taxonomy" id="568069"/>
    <lineage>
        <taxon>Eukaryota</taxon>
        <taxon>Metazoa</taxon>
        <taxon>Ecdysozoa</taxon>
        <taxon>Arthropoda</taxon>
        <taxon>Hexapoda</taxon>
        <taxon>Insecta</taxon>
        <taxon>Pterygota</taxon>
        <taxon>Neoptera</taxon>
        <taxon>Endopterygota</taxon>
        <taxon>Diptera</taxon>
        <taxon>Nematocera</taxon>
        <taxon>Chironomoidea</taxon>
        <taxon>Chironomidae</taxon>
        <taxon>Clunio</taxon>
    </lineage>
</organism>
<gene>
    <name evidence="1" type="ORF">CLUMA_CG004059</name>
</gene>
<reference evidence="1 2" key="1">
    <citation type="submission" date="2015-04" db="EMBL/GenBank/DDBJ databases">
        <authorList>
            <person name="Syromyatnikov M.Y."/>
            <person name="Popov V.N."/>
        </authorList>
    </citation>
    <scope>NUCLEOTIDE SEQUENCE [LARGE SCALE GENOMIC DNA]</scope>
</reference>
<keyword evidence="2" id="KW-1185">Reference proteome</keyword>
<accession>A0A1J1HUV5</accession>
<sequence length="70" mass="8132">MGANGWRGSMIDDFKCQDNELHLIENLINELSEADTHLIANPYCRPKLVIKLTSHLIFIYMEWDDVMVIP</sequence>
<proteinExistence type="predicted"/>
<dbReference type="Proteomes" id="UP000183832">
    <property type="component" value="Unassembled WGS sequence"/>
</dbReference>
<protein>
    <submittedName>
        <fullName evidence="1">CLUMA_CG004059, isoform A</fullName>
    </submittedName>
</protein>
<evidence type="ECO:0000313" key="2">
    <source>
        <dbReference type="Proteomes" id="UP000183832"/>
    </source>
</evidence>
<dbReference type="AlphaFoldDB" id="A0A1J1HUV5"/>
<dbReference type="EMBL" id="CVRI01000018">
    <property type="protein sequence ID" value="CRK90286.1"/>
    <property type="molecule type" value="Genomic_DNA"/>
</dbReference>